<name>A0A940Y8E6_9BURK</name>
<dbReference type="InterPro" id="IPR005467">
    <property type="entry name" value="His_kinase_dom"/>
</dbReference>
<reference evidence="11 12" key="1">
    <citation type="submission" date="2021-04" db="EMBL/GenBank/DDBJ databases">
        <title>The genome sequence of Ideonella sp. 3Y2.</title>
        <authorList>
            <person name="Liu Y."/>
        </authorList>
    </citation>
    <scope>NUCLEOTIDE SEQUENCE [LARGE SCALE GENOMIC DNA]</scope>
    <source>
        <strain evidence="11 12">3Y2</strain>
    </source>
</reference>
<keyword evidence="9" id="KW-1133">Transmembrane helix</keyword>
<dbReference type="AlphaFoldDB" id="A0A940Y8E6"/>
<gene>
    <name evidence="11" type="ORF">KAK03_08675</name>
</gene>
<dbReference type="Pfam" id="PF00512">
    <property type="entry name" value="HisKA"/>
    <property type="match status" value="1"/>
</dbReference>
<keyword evidence="12" id="KW-1185">Reference proteome</keyword>
<dbReference type="InterPro" id="IPR003661">
    <property type="entry name" value="HisK_dim/P_dom"/>
</dbReference>
<dbReference type="EMBL" id="JAGQDD010000004">
    <property type="protein sequence ID" value="MBQ0930561.1"/>
    <property type="molecule type" value="Genomic_DNA"/>
</dbReference>
<evidence type="ECO:0000313" key="11">
    <source>
        <dbReference type="EMBL" id="MBQ0930561.1"/>
    </source>
</evidence>
<dbReference type="SUPFAM" id="SSF55874">
    <property type="entry name" value="ATPase domain of HSP90 chaperone/DNA topoisomerase II/histidine kinase"/>
    <property type="match status" value="1"/>
</dbReference>
<dbReference type="EC" id="2.7.13.3" evidence="2"/>
<dbReference type="Proteomes" id="UP000676246">
    <property type="component" value="Unassembled WGS sequence"/>
</dbReference>
<keyword evidence="5" id="KW-0547">Nucleotide-binding</keyword>
<keyword evidence="4" id="KW-0808">Transferase</keyword>
<dbReference type="PANTHER" id="PTHR43065">
    <property type="entry name" value="SENSOR HISTIDINE KINASE"/>
    <property type="match status" value="1"/>
</dbReference>
<evidence type="ECO:0000256" key="3">
    <source>
        <dbReference type="ARBA" id="ARBA00022553"/>
    </source>
</evidence>
<evidence type="ECO:0000313" key="12">
    <source>
        <dbReference type="Proteomes" id="UP000676246"/>
    </source>
</evidence>
<evidence type="ECO:0000256" key="1">
    <source>
        <dbReference type="ARBA" id="ARBA00000085"/>
    </source>
</evidence>
<keyword evidence="9" id="KW-0472">Membrane</keyword>
<dbReference type="SMART" id="SM00388">
    <property type="entry name" value="HisKA"/>
    <property type="match status" value="1"/>
</dbReference>
<keyword evidence="7" id="KW-0067">ATP-binding</keyword>
<sequence length="486" mass="52382">MRLRHTAVRWWAAALALAALGCGLLWRLDDAQRREAFDTQARIAHRLLSQHALQMEAVLATLTLVATGPEQADAARRLPALLPAVRSVQQRTDPQPWPDARLQAAEQASREARRAVLVRLDSAAPRALLLRAGQPSSYALEVDLSQPLREADWPVVPGSAVSVALVPADRPLVWLQQGPPPATVLGRYEARKHLAADSLPVDVVLQQPWGWAELPWLAWALWTLLCAAAMLLVRAGWRQRQARRRAEEWLRLGQVARLNTLGELAAGMAHELNQPLTAVLANTQAAGRLLDEDPPELSTARQAMTQAAAQARRASEVLSRLRQALARPDEPPPSSSLRLDAAARAALDLLDPEAQALGVRPQLQVAPSAAAVRADPVAVEQILHNLLRNALQALATVPTDERRLTVQVEADARSGHLSVIDSGEGLAPEVAARLFQPFVSTREGGLGLGLSLSESLAQAQGGALTLLPLAERGAGFRLSLPRAEAA</sequence>
<dbReference type="Gene3D" id="3.30.565.10">
    <property type="entry name" value="Histidine kinase-like ATPase, C-terminal domain"/>
    <property type="match status" value="1"/>
</dbReference>
<keyword evidence="3" id="KW-0597">Phosphoprotein</keyword>
<protein>
    <recommendedName>
        <fullName evidence="2">histidine kinase</fullName>
        <ecNumber evidence="2">2.7.13.3</ecNumber>
    </recommendedName>
</protein>
<dbReference type="PRINTS" id="PR00344">
    <property type="entry name" value="BCTRLSENSOR"/>
</dbReference>
<dbReference type="InterPro" id="IPR003594">
    <property type="entry name" value="HATPase_dom"/>
</dbReference>
<dbReference type="PROSITE" id="PS50109">
    <property type="entry name" value="HIS_KIN"/>
    <property type="match status" value="1"/>
</dbReference>
<dbReference type="InterPro" id="IPR004358">
    <property type="entry name" value="Sig_transdc_His_kin-like_C"/>
</dbReference>
<evidence type="ECO:0000256" key="7">
    <source>
        <dbReference type="ARBA" id="ARBA00022840"/>
    </source>
</evidence>
<dbReference type="InterPro" id="IPR036097">
    <property type="entry name" value="HisK_dim/P_sf"/>
</dbReference>
<evidence type="ECO:0000256" key="2">
    <source>
        <dbReference type="ARBA" id="ARBA00012438"/>
    </source>
</evidence>
<accession>A0A940Y8E6</accession>
<evidence type="ECO:0000259" key="10">
    <source>
        <dbReference type="PROSITE" id="PS50109"/>
    </source>
</evidence>
<feature type="domain" description="Histidine kinase" evidence="10">
    <location>
        <begin position="267"/>
        <end position="484"/>
    </location>
</feature>
<evidence type="ECO:0000256" key="8">
    <source>
        <dbReference type="ARBA" id="ARBA00023012"/>
    </source>
</evidence>
<dbReference type="CDD" id="cd00082">
    <property type="entry name" value="HisKA"/>
    <property type="match status" value="1"/>
</dbReference>
<keyword evidence="9" id="KW-0812">Transmembrane</keyword>
<keyword evidence="6 11" id="KW-0418">Kinase</keyword>
<dbReference type="Gene3D" id="1.10.287.130">
    <property type="match status" value="1"/>
</dbReference>
<organism evidence="11 12">
    <name type="scientific">Ideonella alba</name>
    <dbReference type="NCBI Taxonomy" id="2824118"/>
    <lineage>
        <taxon>Bacteria</taxon>
        <taxon>Pseudomonadati</taxon>
        <taxon>Pseudomonadota</taxon>
        <taxon>Betaproteobacteria</taxon>
        <taxon>Burkholderiales</taxon>
        <taxon>Sphaerotilaceae</taxon>
        <taxon>Ideonella</taxon>
    </lineage>
</organism>
<dbReference type="PANTHER" id="PTHR43065:SF10">
    <property type="entry name" value="PEROXIDE STRESS-ACTIVATED HISTIDINE KINASE MAK3"/>
    <property type="match status" value="1"/>
</dbReference>
<dbReference type="SMART" id="SM00387">
    <property type="entry name" value="HATPase_c"/>
    <property type="match status" value="1"/>
</dbReference>
<feature type="transmembrane region" description="Helical" evidence="9">
    <location>
        <begin position="216"/>
        <end position="237"/>
    </location>
</feature>
<comment type="caution">
    <text evidence="11">The sequence shown here is derived from an EMBL/GenBank/DDBJ whole genome shotgun (WGS) entry which is preliminary data.</text>
</comment>
<evidence type="ECO:0000256" key="5">
    <source>
        <dbReference type="ARBA" id="ARBA00022741"/>
    </source>
</evidence>
<evidence type="ECO:0000256" key="9">
    <source>
        <dbReference type="SAM" id="Phobius"/>
    </source>
</evidence>
<dbReference type="Pfam" id="PF02518">
    <property type="entry name" value="HATPase_c"/>
    <property type="match status" value="1"/>
</dbReference>
<evidence type="ECO:0000256" key="4">
    <source>
        <dbReference type="ARBA" id="ARBA00022679"/>
    </source>
</evidence>
<proteinExistence type="predicted"/>
<dbReference type="PROSITE" id="PS51257">
    <property type="entry name" value="PROKAR_LIPOPROTEIN"/>
    <property type="match status" value="1"/>
</dbReference>
<dbReference type="GO" id="GO:0005524">
    <property type="term" value="F:ATP binding"/>
    <property type="evidence" value="ECO:0007669"/>
    <property type="project" value="UniProtKB-KW"/>
</dbReference>
<dbReference type="SUPFAM" id="SSF47384">
    <property type="entry name" value="Homodimeric domain of signal transducing histidine kinase"/>
    <property type="match status" value="1"/>
</dbReference>
<evidence type="ECO:0000256" key="6">
    <source>
        <dbReference type="ARBA" id="ARBA00022777"/>
    </source>
</evidence>
<dbReference type="GO" id="GO:0000155">
    <property type="term" value="F:phosphorelay sensor kinase activity"/>
    <property type="evidence" value="ECO:0007669"/>
    <property type="project" value="InterPro"/>
</dbReference>
<comment type="catalytic activity">
    <reaction evidence="1">
        <text>ATP + protein L-histidine = ADP + protein N-phospho-L-histidine.</text>
        <dbReference type="EC" id="2.7.13.3"/>
    </reaction>
</comment>
<dbReference type="InterPro" id="IPR036890">
    <property type="entry name" value="HATPase_C_sf"/>
</dbReference>
<keyword evidence="8" id="KW-0902">Two-component regulatory system</keyword>